<gene>
    <name evidence="2" type="ORF">PF006_g31711</name>
</gene>
<evidence type="ECO:0000313" key="2">
    <source>
        <dbReference type="EMBL" id="KAE9060180.1"/>
    </source>
</evidence>
<reference evidence="2 3" key="1">
    <citation type="submission" date="2018-08" db="EMBL/GenBank/DDBJ databases">
        <title>Genomic investigation of the strawberry pathogen Phytophthora fragariae indicates pathogenicity is determined by transcriptional variation in three key races.</title>
        <authorList>
            <person name="Adams T.M."/>
            <person name="Armitage A.D."/>
            <person name="Sobczyk M.K."/>
            <person name="Bates H.J."/>
            <person name="Dunwell J.M."/>
            <person name="Nellist C.F."/>
            <person name="Harrison R.J."/>
        </authorList>
    </citation>
    <scope>NUCLEOTIDE SEQUENCE [LARGE SCALE GENOMIC DNA]</scope>
    <source>
        <strain evidence="2 3">NOV-5</strain>
    </source>
</reference>
<dbReference type="EMBL" id="QXGA01007441">
    <property type="protein sequence ID" value="KAE9060180.1"/>
    <property type="molecule type" value="Genomic_DNA"/>
</dbReference>
<protein>
    <submittedName>
        <fullName evidence="2">Uncharacterized protein</fullName>
    </submittedName>
</protein>
<evidence type="ECO:0000313" key="3">
    <source>
        <dbReference type="Proteomes" id="UP000440732"/>
    </source>
</evidence>
<dbReference type="Proteomes" id="UP000440732">
    <property type="component" value="Unassembled WGS sequence"/>
</dbReference>
<feature type="region of interest" description="Disordered" evidence="1">
    <location>
        <begin position="1"/>
        <end position="101"/>
    </location>
</feature>
<accession>A0A6A3PU25</accession>
<proteinExistence type="predicted"/>
<evidence type="ECO:0000256" key="1">
    <source>
        <dbReference type="SAM" id="MobiDB-lite"/>
    </source>
</evidence>
<dbReference type="AlphaFoldDB" id="A0A6A3PU25"/>
<organism evidence="2 3">
    <name type="scientific">Phytophthora fragariae</name>
    <dbReference type="NCBI Taxonomy" id="53985"/>
    <lineage>
        <taxon>Eukaryota</taxon>
        <taxon>Sar</taxon>
        <taxon>Stramenopiles</taxon>
        <taxon>Oomycota</taxon>
        <taxon>Peronosporomycetes</taxon>
        <taxon>Peronosporales</taxon>
        <taxon>Peronosporaceae</taxon>
        <taxon>Phytophthora</taxon>
    </lineage>
</organism>
<comment type="caution">
    <text evidence="2">The sequence shown here is derived from an EMBL/GenBank/DDBJ whole genome shotgun (WGS) entry which is preliminary data.</text>
</comment>
<name>A0A6A3PU25_9STRA</name>
<sequence length="101" mass="11244">MKGSRPKVACHPETRSYDVQPQPSPEGRQTRGQAAWKGAAVTHPHPRSTTEGASPACASTKMTRTRATPEDWSEGPRESKKPRWAVRPGLTTRRRSAEIRR</sequence>